<gene>
    <name evidence="2" type="ORF">C6569_08935</name>
</gene>
<evidence type="ECO:0000313" key="3">
    <source>
        <dbReference type="Proteomes" id="UP000237889"/>
    </source>
</evidence>
<dbReference type="OrthoDB" id="8480239at2"/>
<dbReference type="AlphaFoldDB" id="A0A2S0NAQ6"/>
<feature type="chain" id="PRO_5015609690" description="DUF2844 domain-containing protein" evidence="1">
    <location>
        <begin position="26"/>
        <end position="153"/>
    </location>
</feature>
<protein>
    <recommendedName>
        <fullName evidence="4">DUF2844 domain-containing protein</fullName>
    </recommendedName>
</protein>
<sequence>MGRLAAASMGWVLLAAGVAPLPARAQSPDPVRALSSLAPEIMFVRATGTWTTGEREGTSRIVLLRSGSPDGAQRLFVQWLNRPDAASGRPAIAATEEIPEVFDWRVGIEDYRVEPEANGARVVIDGRIIGTGRSRRYVLAIGPPGEVSFSALR</sequence>
<evidence type="ECO:0008006" key="4">
    <source>
        <dbReference type="Google" id="ProtNLM"/>
    </source>
</evidence>
<dbReference type="EMBL" id="CP027668">
    <property type="protein sequence ID" value="AVO45176.1"/>
    <property type="molecule type" value="Genomic_DNA"/>
</dbReference>
<name>A0A2S0NAQ6_9HYPH</name>
<dbReference type="Proteomes" id="UP000237889">
    <property type="component" value="Chromosome"/>
</dbReference>
<keyword evidence="1" id="KW-0732">Signal</keyword>
<organism evidence="2 3">
    <name type="scientific">Phreatobacter cathodiphilus</name>
    <dbReference type="NCBI Taxonomy" id="1868589"/>
    <lineage>
        <taxon>Bacteria</taxon>
        <taxon>Pseudomonadati</taxon>
        <taxon>Pseudomonadota</taxon>
        <taxon>Alphaproteobacteria</taxon>
        <taxon>Hyphomicrobiales</taxon>
        <taxon>Phreatobacteraceae</taxon>
        <taxon>Phreatobacter</taxon>
    </lineage>
</organism>
<dbReference type="RefSeq" id="WP_106748517.1">
    <property type="nucleotide sequence ID" value="NZ_CP027668.1"/>
</dbReference>
<evidence type="ECO:0000256" key="1">
    <source>
        <dbReference type="SAM" id="SignalP"/>
    </source>
</evidence>
<reference evidence="2 3" key="1">
    <citation type="submission" date="2018-03" db="EMBL/GenBank/DDBJ databases">
        <title>Genome sequencing of Phreatobacter sp.</title>
        <authorList>
            <person name="Kim S.-J."/>
            <person name="Heo J."/>
            <person name="Kwon S.-W."/>
        </authorList>
    </citation>
    <scope>NUCLEOTIDE SEQUENCE [LARGE SCALE GENOMIC DNA]</scope>
    <source>
        <strain evidence="2 3">S-12</strain>
    </source>
</reference>
<evidence type="ECO:0000313" key="2">
    <source>
        <dbReference type="EMBL" id="AVO45176.1"/>
    </source>
</evidence>
<keyword evidence="3" id="KW-1185">Reference proteome</keyword>
<feature type="signal peptide" evidence="1">
    <location>
        <begin position="1"/>
        <end position="25"/>
    </location>
</feature>
<dbReference type="KEGG" id="phr:C6569_08935"/>
<accession>A0A2S0NAQ6</accession>
<proteinExistence type="predicted"/>